<dbReference type="EnsemblBacteria" id="BAF34797">
    <property type="protein sequence ID" value="BAF34797"/>
    <property type="gene ID" value="APE_1558a"/>
</dbReference>
<evidence type="ECO:0000313" key="1">
    <source>
        <dbReference type="EMBL" id="BAF34797.1"/>
    </source>
</evidence>
<dbReference type="KEGG" id="ape:APE_1558a"/>
<gene>
    <name evidence="1" type="ordered locus">APE_1558a</name>
</gene>
<organism evidence="1 2">
    <name type="scientific">Aeropyrum pernix (strain ATCC 700893 / DSM 11879 / JCM 9820 / NBRC 100138 / K1)</name>
    <dbReference type="NCBI Taxonomy" id="272557"/>
    <lineage>
        <taxon>Archaea</taxon>
        <taxon>Thermoproteota</taxon>
        <taxon>Thermoprotei</taxon>
        <taxon>Desulfurococcales</taxon>
        <taxon>Desulfurococcaceae</taxon>
        <taxon>Aeropyrum</taxon>
    </lineage>
</organism>
<dbReference type="STRING" id="272557.APE_1558a"/>
<dbReference type="Proteomes" id="UP000002518">
    <property type="component" value="Chromosome"/>
</dbReference>
<keyword evidence="2" id="KW-1185">Reference proteome</keyword>
<proteinExistence type="predicted"/>
<dbReference type="AlphaFoldDB" id="Q05E04"/>
<name>Q05E04_AERPE</name>
<accession>Q05E04</accession>
<sequence>MMRRVSECVRWKLLFNLHVTYYILADGGLIVSSKKSKVKVEVEVEVPEGDDEGVYREEFRRELAKRILNVMLDKDVEPAKRAVAKTLREKGGEG</sequence>
<protein>
    <submittedName>
        <fullName evidence="1">Uncharacterized protein</fullName>
    </submittedName>
</protein>
<reference evidence="1 2" key="1">
    <citation type="journal article" date="1999" name="DNA Res.">
        <title>Complete genome sequence of an aerobic hyper-thermophilic crenarchaeon, Aeropyrum pernix K1.</title>
        <authorList>
            <person name="Kawarabayasi Y."/>
            <person name="Hino Y."/>
            <person name="Horikawa H."/>
            <person name="Yamazaki S."/>
            <person name="Haikawa Y."/>
            <person name="Jin-no K."/>
            <person name="Takahashi M."/>
            <person name="Sekine M."/>
            <person name="Baba S."/>
            <person name="Ankai A."/>
            <person name="Kosugi H."/>
            <person name="Hosoyama A."/>
            <person name="Fukui S."/>
            <person name="Nagai Y."/>
            <person name="Nishijima K."/>
            <person name="Nakazawa H."/>
            <person name="Takamiya M."/>
            <person name="Masuda S."/>
            <person name="Funahashi T."/>
            <person name="Tanaka T."/>
            <person name="Kudoh Y."/>
            <person name="Yamazaki J."/>
            <person name="Kushida N."/>
            <person name="Oguchi A."/>
            <person name="Aoki K."/>
            <person name="Kubota K."/>
            <person name="Nakamura Y."/>
            <person name="Nomura N."/>
            <person name="Sako Y."/>
            <person name="Kikuchi H."/>
        </authorList>
    </citation>
    <scope>NUCLEOTIDE SEQUENCE [LARGE SCALE GENOMIC DNA]</scope>
    <source>
        <strain evidence="2">ATCC 700893 / DSM 11879 / JCM 9820 / NBRC 100138 / K1</strain>
    </source>
</reference>
<dbReference type="EMBL" id="BA000002">
    <property type="protein sequence ID" value="BAF34797.1"/>
    <property type="molecule type" value="Genomic_DNA"/>
</dbReference>
<evidence type="ECO:0000313" key="2">
    <source>
        <dbReference type="Proteomes" id="UP000002518"/>
    </source>
</evidence>